<comment type="pathway">
    <text evidence="4">tRNA modification; tRNA-queuosine biosynthesis.</text>
</comment>
<keyword evidence="4" id="KW-0671">Queuosine biosynthesis</keyword>
<dbReference type="NCBIfam" id="TIGR00449">
    <property type="entry name" value="tgt_general"/>
    <property type="match status" value="1"/>
</dbReference>
<keyword evidence="1 4" id="KW-0328">Glycosyltransferase</keyword>
<dbReference type="NCBIfam" id="TIGR00430">
    <property type="entry name" value="Q_tRNA_tgt"/>
    <property type="match status" value="1"/>
</dbReference>
<name>A0ABN6N2Y0_9BACT</name>
<feature type="active site" description="Proton acceptor" evidence="4">
    <location>
        <position position="93"/>
    </location>
</feature>
<proteinExistence type="inferred from homology"/>
<feature type="compositionally biased region" description="Low complexity" evidence="5">
    <location>
        <begin position="447"/>
        <end position="457"/>
    </location>
</feature>
<evidence type="ECO:0000256" key="4">
    <source>
        <dbReference type="HAMAP-Rule" id="MF_00168"/>
    </source>
</evidence>
<protein>
    <recommendedName>
        <fullName evidence="4">Queuine tRNA-ribosyltransferase</fullName>
        <ecNumber evidence="4">2.4.2.29</ecNumber>
    </recommendedName>
    <alternativeName>
        <fullName evidence="4">Guanine insertion enzyme</fullName>
    </alternativeName>
    <alternativeName>
        <fullName evidence="4">tRNA-guanine transglycosylase</fullName>
    </alternativeName>
</protein>
<feature type="region of interest" description="Disordered" evidence="5">
    <location>
        <begin position="702"/>
        <end position="728"/>
    </location>
</feature>
<dbReference type="Pfam" id="PF05430">
    <property type="entry name" value="Methyltransf_30"/>
    <property type="match status" value="1"/>
</dbReference>
<dbReference type="InterPro" id="IPR029063">
    <property type="entry name" value="SAM-dependent_MTases_sf"/>
</dbReference>
<evidence type="ECO:0000259" key="6">
    <source>
        <dbReference type="Pfam" id="PF01702"/>
    </source>
</evidence>
<dbReference type="PANTHER" id="PTHR46499:SF1">
    <property type="entry name" value="QUEUINE TRNA-RIBOSYLTRANSFERASE"/>
    <property type="match status" value="1"/>
</dbReference>
<feature type="binding site" evidence="4">
    <location>
        <position position="306"/>
    </location>
    <ligand>
        <name>Zn(2+)</name>
        <dbReference type="ChEBI" id="CHEBI:29105"/>
    </ligand>
</feature>
<keyword evidence="2 4" id="KW-0808">Transferase</keyword>
<dbReference type="EC" id="2.4.2.29" evidence="4"/>
<feature type="binding site" evidence="4">
    <location>
        <position position="216"/>
    </location>
    <ligand>
        <name>substrate</name>
    </ligand>
</feature>
<dbReference type="HAMAP" id="MF_00168">
    <property type="entry name" value="Q_tRNA_Tgt"/>
    <property type="match status" value="1"/>
</dbReference>
<dbReference type="InterPro" id="IPR050076">
    <property type="entry name" value="ArchSynthase1/Queuine_TRR"/>
</dbReference>
<feature type="binding site" evidence="4">
    <location>
        <position position="304"/>
    </location>
    <ligand>
        <name>Zn(2+)</name>
        <dbReference type="ChEBI" id="CHEBI:29105"/>
    </ligand>
</feature>
<sequence>MSFRFHPGPRDPGTRARRGAFVTRHGRVETPAFMPVGTRASVTGLTPEDVVALGGEIILANTYHLLLRPGPEAMRHFGGVHRFMGWDGPVLTDSGGFQIFSLARDRTVTEQGARFKSYVDSRIHVLTPESSIAMQTAIGSDVMMVLDVCLPSTAPAAEIREAMDRTHRWALRSLAAREDPEQALFAIVQGGLDPALRAESAAFLVQHPFDGFAIGGLAVGDTREERGDVMERTADLLPPDRPRYLMGVGTPADILEAIGRGVDMFDCVLPTTMAWQGTAFTGTGRVRVTRSEYRLSDAPLDPACGCATCRRHSRGYLYHLLKCREPLGPRLLSVHNVHHYLELMRQARAAIEVGRYGAFAQEKLEAIDRHEHDASGRPPGRRRVPEGIPSASAFVPGDGTAPTPDPDANPASPVPGSPVPWPVDPGPGPGSSATGHGPREAGHGHESPVTVTGTGTGESTSRFHLVLTSLGAPAVRDALSGEVMHPVIGPAVESERLYVAQSRLRDRLAEPGPPLVLLDVGLGAGSNALAALRAAWGAPPGGRGLEVVSFEQDTGALALAATDDGAERLALEQFARDAARTLLATGCHEGPRTRWRLVRGDVLETLPREKVRADLVFWDPFSPKANPELWTAAAFAAAFARSGPRAALFTYSTATATRAALLLAGFWVGAGDASGPKEQTTAAATAPDLVARPLDRRWLERLERSSAPFPPDAPADALDRIRAHPQFR</sequence>
<dbReference type="InterPro" id="IPR004803">
    <property type="entry name" value="TGT"/>
</dbReference>
<gene>
    <name evidence="4" type="primary">tgt</name>
    <name evidence="8" type="ORF">AMOR_52800</name>
</gene>
<feature type="binding site" evidence="4">
    <location>
        <begin position="93"/>
        <end position="97"/>
    </location>
    <ligand>
        <name>substrate</name>
    </ligand>
</feature>
<feature type="region of interest" description="RNA binding" evidence="4">
    <location>
        <begin position="247"/>
        <end position="253"/>
    </location>
</feature>
<evidence type="ECO:0000256" key="5">
    <source>
        <dbReference type="SAM" id="MobiDB-lite"/>
    </source>
</evidence>
<dbReference type="SUPFAM" id="SSF53335">
    <property type="entry name" value="S-adenosyl-L-methionine-dependent methyltransferases"/>
    <property type="match status" value="1"/>
</dbReference>
<keyword evidence="4" id="KW-0479">Metal-binding</keyword>
<feature type="compositionally biased region" description="Pro residues" evidence="5">
    <location>
        <begin position="403"/>
        <end position="428"/>
    </location>
</feature>
<evidence type="ECO:0000313" key="9">
    <source>
        <dbReference type="Proteomes" id="UP001162891"/>
    </source>
</evidence>
<reference evidence="9" key="1">
    <citation type="journal article" date="2022" name="Int. J. Syst. Evol. Microbiol.">
        <title>Anaeromyxobacter oryzae sp. nov., Anaeromyxobacter diazotrophicus sp. nov. and Anaeromyxobacter paludicola sp. nov., isolated from paddy soils.</title>
        <authorList>
            <person name="Itoh H."/>
            <person name="Xu Z."/>
            <person name="Mise K."/>
            <person name="Masuda Y."/>
            <person name="Ushijima N."/>
            <person name="Hayakawa C."/>
            <person name="Shiratori Y."/>
            <person name="Senoo K."/>
        </authorList>
    </citation>
    <scope>NUCLEOTIDE SEQUENCE [LARGE SCALE GENOMIC DNA]</scope>
    <source>
        <strain evidence="9">Red232</strain>
    </source>
</reference>
<comment type="catalytic activity">
    <reaction evidence="4">
        <text>7-aminomethyl-7-carbaguanine + guanosine(34) in tRNA = 7-aminomethyl-7-carbaguanosine(34) in tRNA + guanine</text>
        <dbReference type="Rhea" id="RHEA:24104"/>
        <dbReference type="Rhea" id="RHEA-COMP:10341"/>
        <dbReference type="Rhea" id="RHEA-COMP:10342"/>
        <dbReference type="ChEBI" id="CHEBI:16235"/>
        <dbReference type="ChEBI" id="CHEBI:58703"/>
        <dbReference type="ChEBI" id="CHEBI:74269"/>
        <dbReference type="ChEBI" id="CHEBI:82833"/>
        <dbReference type="EC" id="2.4.2.29"/>
    </reaction>
</comment>
<evidence type="ECO:0000256" key="2">
    <source>
        <dbReference type="ARBA" id="ARBA00022679"/>
    </source>
</evidence>
<comment type="cofactor">
    <cofactor evidence="4">
        <name>Zn(2+)</name>
        <dbReference type="ChEBI" id="CHEBI:29105"/>
    </cofactor>
    <text evidence="4">Binds 1 zinc ion per subunit.</text>
</comment>
<comment type="subunit">
    <text evidence="4">Homodimer. Within each dimer, one monomer is responsible for RNA recognition and catalysis, while the other monomer binds to the replacement base PreQ1.</text>
</comment>
<keyword evidence="3 4" id="KW-0819">tRNA processing</keyword>
<evidence type="ECO:0000259" key="7">
    <source>
        <dbReference type="Pfam" id="PF05430"/>
    </source>
</evidence>
<keyword evidence="9" id="KW-1185">Reference proteome</keyword>
<feature type="domain" description="tRNA-guanine(15) transglycosylase-like" evidence="6">
    <location>
        <begin position="15"/>
        <end position="366"/>
    </location>
</feature>
<feature type="binding site" evidence="4">
    <location>
        <position position="189"/>
    </location>
    <ligand>
        <name>substrate</name>
    </ligand>
</feature>
<feature type="domain" description="MnmC-like methyltransferase" evidence="7">
    <location>
        <begin position="592"/>
        <end position="684"/>
    </location>
</feature>
<dbReference type="Gene3D" id="3.40.50.150">
    <property type="entry name" value="Vaccinia Virus protein VP39"/>
    <property type="match status" value="1"/>
</dbReference>
<feature type="compositionally biased region" description="Basic and acidic residues" evidence="5">
    <location>
        <begin position="437"/>
        <end position="446"/>
    </location>
</feature>
<comment type="caution">
    <text evidence="4">Lacks conserved residue(s) required for the propagation of feature annotation.</text>
</comment>
<dbReference type="PANTHER" id="PTHR46499">
    <property type="entry name" value="QUEUINE TRNA-RIBOSYLTRANSFERASE"/>
    <property type="match status" value="1"/>
</dbReference>
<feature type="binding site" evidence="4">
    <location>
        <position position="147"/>
    </location>
    <ligand>
        <name>substrate</name>
    </ligand>
</feature>
<dbReference type="Gene3D" id="3.20.20.105">
    <property type="entry name" value="Queuine tRNA-ribosyltransferase-like"/>
    <property type="match status" value="1"/>
</dbReference>
<organism evidence="8 9">
    <name type="scientific">Anaeromyxobacter oryzae</name>
    <dbReference type="NCBI Taxonomy" id="2918170"/>
    <lineage>
        <taxon>Bacteria</taxon>
        <taxon>Pseudomonadati</taxon>
        <taxon>Myxococcota</taxon>
        <taxon>Myxococcia</taxon>
        <taxon>Myxococcales</taxon>
        <taxon>Cystobacterineae</taxon>
        <taxon>Anaeromyxobacteraceae</taxon>
        <taxon>Anaeromyxobacter</taxon>
    </lineage>
</organism>
<evidence type="ECO:0000256" key="3">
    <source>
        <dbReference type="ARBA" id="ARBA00022694"/>
    </source>
</evidence>
<feature type="region of interest" description="Disordered" evidence="5">
    <location>
        <begin position="368"/>
        <end position="457"/>
    </location>
</feature>
<dbReference type="Pfam" id="PF01702">
    <property type="entry name" value="TGT"/>
    <property type="match status" value="1"/>
</dbReference>
<dbReference type="EMBL" id="AP025591">
    <property type="protein sequence ID" value="BDG06284.1"/>
    <property type="molecule type" value="Genomic_DNA"/>
</dbReference>
<dbReference type="Proteomes" id="UP001162891">
    <property type="component" value="Chromosome"/>
</dbReference>
<feature type="binding site" evidence="4">
    <location>
        <position position="309"/>
    </location>
    <ligand>
        <name>Zn(2+)</name>
        <dbReference type="ChEBI" id="CHEBI:29105"/>
    </ligand>
</feature>
<dbReference type="InterPro" id="IPR008471">
    <property type="entry name" value="MnmC-like_methylTransf"/>
</dbReference>
<evidence type="ECO:0000313" key="8">
    <source>
        <dbReference type="EMBL" id="BDG06284.1"/>
    </source>
</evidence>
<feature type="active site" description="Nucleophile" evidence="4">
    <location>
        <position position="266"/>
    </location>
</feature>
<dbReference type="SUPFAM" id="SSF51713">
    <property type="entry name" value="tRNA-guanine transglycosylase"/>
    <property type="match status" value="1"/>
</dbReference>
<evidence type="ECO:0000256" key="1">
    <source>
        <dbReference type="ARBA" id="ARBA00022676"/>
    </source>
</evidence>
<comment type="function">
    <text evidence="4">Catalyzes the base-exchange of a guanine (G) residue with the queuine precursor 7-aminomethyl-7-deazaguanine (PreQ1) at position 34 (anticodon wobble position) in tRNAs with GU(N) anticodons (tRNA-Asp, -Asn, -His and -Tyr). Catalysis occurs through a double-displacement mechanism. The nucleophile active site attacks the C1' of nucleotide 34 to detach the guanine base from the RNA, forming a covalent enzyme-RNA intermediate. The proton acceptor active site deprotonates the incoming PreQ1, allowing a nucleophilic attack on the C1' of the ribose to form the product. After dissociation, two additional enzymatic reactions on the tRNA convert PreQ1 to queuine (Q), resulting in the hypermodified nucleoside queuosine (7-(((4,5-cis-dihydroxy-2-cyclopenten-1-yl)amino)methyl)-7-deazaguanosine).</text>
</comment>
<dbReference type="RefSeq" id="WP_248355732.1">
    <property type="nucleotide sequence ID" value="NZ_AP025591.1"/>
</dbReference>
<feature type="binding site" evidence="4">
    <location>
        <position position="335"/>
    </location>
    <ligand>
        <name>Zn(2+)</name>
        <dbReference type="ChEBI" id="CHEBI:29105"/>
    </ligand>
</feature>
<keyword evidence="4" id="KW-0862">Zinc</keyword>
<comment type="similarity">
    <text evidence="4">Belongs to the queuine tRNA-ribosyltransferase family.</text>
</comment>
<dbReference type="InterPro" id="IPR036511">
    <property type="entry name" value="TGT-like_sf"/>
</dbReference>
<accession>A0ABN6N2Y0</accession>
<dbReference type="InterPro" id="IPR002616">
    <property type="entry name" value="tRNA_ribo_trans-like"/>
</dbReference>